<dbReference type="SMART" id="SM00353">
    <property type="entry name" value="HLH"/>
    <property type="match status" value="1"/>
</dbReference>
<dbReference type="AlphaFoldDB" id="A0A085NQV7"/>
<protein>
    <recommendedName>
        <fullName evidence="3">BHLH domain-containing protein</fullName>
    </recommendedName>
</protein>
<dbReference type="CDD" id="cd00083">
    <property type="entry name" value="bHLH_SF"/>
    <property type="match status" value="1"/>
</dbReference>
<sequence>METADYYCLTEGYNDDAKRYHRIIVVESAGTFCVLSSEYCTRRSNAEKHRRIRLSDRIACLRKALPIGLLSAKPTKADVIDCACQFLSEVLNRLNDQSASLESTISCEEHEKEISRLQAYCKQLEKRCAHYASIVDSSETLRFLDLNLDIDPPSTNEHRTPDDSENVFLNKIYRYVKLLQGLKKSASSEKSCIVIYSPRVGGGKRKRAASPFKSALKCRQILPRPVGESCGERLVSNSHSSAQNAENGTGLMANANSNANYFTLVHINPDKQTSDSVRSVPIEAPLLSDGSQALRISSAVQTEEVLNDVLSMTNGTSICVDSATSPIVSNELNSLMETYFSNKRMEESVIVGGEPVPTPINPVEGLASTNERTPKKDRHSVASLLQLSDLIDEQMEPVEDLFFNDKSSSNTGFEESELICDTLSGPVEQPSLYPSYMITPKAVSPSGRAEIAQVNTGQCDSNVSDVGAFPVAIHAYEGQLSLNDPMHSFSSRPAAQGGSVFPSIDSLINDQPPMPANYERQNVPVYKQTVSRQPANFSVEYLQQTSASSQDGSMSYDSFFGVPTERSEFLPCSEFKAPVNNVHWPGNGSSIDFWPRLFRVEGTSGSQAYTQFSDGQTAVSADGRDVNLSKPVFEQPLDRQVYSNVEITGSTRPVGRAHQFQIESMFPEVFGNESTHQSQAVPQTNNNASGNTVSFPWLNFGPTMIPSTGVQSSFALDPSTCGLLSSQHSCSSSASLENTLHCSVPFSSESQMVSGDGLLGNCVGLDTANCFL</sequence>
<dbReference type="EMBL" id="KL367480">
    <property type="protein sequence ID" value="KFD71853.1"/>
    <property type="molecule type" value="Genomic_DNA"/>
</dbReference>
<evidence type="ECO:0000259" key="3">
    <source>
        <dbReference type="PROSITE" id="PS50888"/>
    </source>
</evidence>
<dbReference type="Pfam" id="PF00010">
    <property type="entry name" value="HLH"/>
    <property type="match status" value="1"/>
</dbReference>
<evidence type="ECO:0000313" key="4">
    <source>
        <dbReference type="EMBL" id="KFD71853.1"/>
    </source>
</evidence>
<feature type="domain" description="BHLH" evidence="3">
    <location>
        <begin position="38"/>
        <end position="90"/>
    </location>
</feature>
<organism evidence="4">
    <name type="scientific">Trichuris suis</name>
    <name type="common">pig whipworm</name>
    <dbReference type="NCBI Taxonomy" id="68888"/>
    <lineage>
        <taxon>Eukaryota</taxon>
        <taxon>Metazoa</taxon>
        <taxon>Ecdysozoa</taxon>
        <taxon>Nematoda</taxon>
        <taxon>Enoplea</taxon>
        <taxon>Dorylaimia</taxon>
        <taxon>Trichinellida</taxon>
        <taxon>Trichuridae</taxon>
        <taxon>Trichuris</taxon>
    </lineage>
</organism>
<evidence type="ECO:0000256" key="2">
    <source>
        <dbReference type="SAM" id="MobiDB-lite"/>
    </source>
</evidence>
<dbReference type="PROSITE" id="PS50888">
    <property type="entry name" value="BHLH"/>
    <property type="match status" value="1"/>
</dbReference>
<reference evidence="4" key="1">
    <citation type="journal article" date="2014" name="Nat. Genet.">
        <title>Genome and transcriptome of the porcine whipworm Trichuris suis.</title>
        <authorList>
            <person name="Jex A.R."/>
            <person name="Nejsum P."/>
            <person name="Schwarz E.M."/>
            <person name="Hu L."/>
            <person name="Young N.D."/>
            <person name="Hall R.S."/>
            <person name="Korhonen P.K."/>
            <person name="Liao S."/>
            <person name="Thamsborg S."/>
            <person name="Xia J."/>
            <person name="Xu P."/>
            <person name="Wang S."/>
            <person name="Scheerlinck J.P."/>
            <person name="Hofmann A."/>
            <person name="Sternberg P.W."/>
            <person name="Wang J."/>
            <person name="Gasser R.B."/>
        </authorList>
    </citation>
    <scope>NUCLEOTIDE SEQUENCE [LARGE SCALE GENOMIC DNA]</scope>
    <source>
        <strain evidence="4">DCEP-RM93F</strain>
    </source>
</reference>
<feature type="coiled-coil region" evidence="1">
    <location>
        <begin position="91"/>
        <end position="127"/>
    </location>
</feature>
<evidence type="ECO:0000256" key="1">
    <source>
        <dbReference type="SAM" id="Coils"/>
    </source>
</evidence>
<dbReference type="SUPFAM" id="SSF47459">
    <property type="entry name" value="HLH, helix-loop-helix DNA-binding domain"/>
    <property type="match status" value="1"/>
</dbReference>
<gene>
    <name evidence="4" type="ORF">M514_05587</name>
</gene>
<proteinExistence type="predicted"/>
<feature type="region of interest" description="Disordered" evidence="2">
    <location>
        <begin position="352"/>
        <end position="378"/>
    </location>
</feature>
<dbReference type="Proteomes" id="UP000030758">
    <property type="component" value="Unassembled WGS sequence"/>
</dbReference>
<dbReference type="Gene3D" id="4.10.280.10">
    <property type="entry name" value="Helix-loop-helix DNA-binding domain"/>
    <property type="match status" value="1"/>
</dbReference>
<dbReference type="InterPro" id="IPR036638">
    <property type="entry name" value="HLH_DNA-bd_sf"/>
</dbReference>
<keyword evidence="1" id="KW-0175">Coiled coil</keyword>
<dbReference type="InterPro" id="IPR011598">
    <property type="entry name" value="bHLH_dom"/>
</dbReference>
<dbReference type="GO" id="GO:0046983">
    <property type="term" value="F:protein dimerization activity"/>
    <property type="evidence" value="ECO:0007669"/>
    <property type="project" value="InterPro"/>
</dbReference>
<accession>A0A085NQV7</accession>
<name>A0A085NQV7_9BILA</name>